<comment type="similarity">
    <text evidence="1">Belongs to the 'phage' integrase family.</text>
</comment>
<dbReference type="RefSeq" id="YP_009213199.1">
    <property type="nucleotide sequence ID" value="NC_028952.1"/>
</dbReference>
<evidence type="ECO:0000313" key="4">
    <source>
        <dbReference type="EMBL" id="ALF00203.1"/>
    </source>
</evidence>
<proteinExistence type="inferred from homology"/>
<dbReference type="Gene3D" id="1.10.443.10">
    <property type="entry name" value="Intergrase catalytic core"/>
    <property type="match status" value="1"/>
</dbReference>
<sequence length="145" mass="15679">MTEAHTLTERQLDELLADPAIPAAHRALWALLRDNNSRGDGLRLGDALSLSVGDIEFVDGPQDQGGRAGVDRPAKGEPWTVPISKHTAELLRQTIGDREAGPALHVDGRPISHEAASRTARAAGVDSVHVFRSWGKRHQGRPPRP</sequence>
<keyword evidence="5" id="KW-1185">Reference proteome</keyword>
<evidence type="ECO:0000256" key="2">
    <source>
        <dbReference type="ARBA" id="ARBA00023172"/>
    </source>
</evidence>
<evidence type="ECO:0000256" key="3">
    <source>
        <dbReference type="SAM" id="MobiDB-lite"/>
    </source>
</evidence>
<dbReference type="GO" id="GO:0006310">
    <property type="term" value="P:DNA recombination"/>
    <property type="evidence" value="ECO:0007669"/>
    <property type="project" value="UniProtKB-KW"/>
</dbReference>
<evidence type="ECO:0000313" key="5">
    <source>
        <dbReference type="Proteomes" id="UP000202764"/>
    </source>
</evidence>
<dbReference type="GeneID" id="26639417"/>
<name>A0A0M4RBD4_9CAUD</name>
<dbReference type="InterPro" id="IPR011010">
    <property type="entry name" value="DNA_brk_join_enz"/>
</dbReference>
<dbReference type="KEGG" id="vg:26639417"/>
<gene>
    <name evidence="4" type="ORF">SF3_720</name>
</gene>
<dbReference type="SUPFAM" id="SSF56349">
    <property type="entry name" value="DNA breaking-rejoining enzymes"/>
    <property type="match status" value="1"/>
</dbReference>
<protein>
    <submittedName>
        <fullName evidence="4">Uncharacterized protein</fullName>
    </submittedName>
</protein>
<organism evidence="4 5">
    <name type="scientific">Streptomyces phage SF3</name>
    <dbReference type="NCBI Taxonomy" id="1690818"/>
    <lineage>
        <taxon>Viruses</taxon>
        <taxon>Duplodnaviria</taxon>
        <taxon>Heunggongvirae</taxon>
        <taxon>Uroviricota</taxon>
        <taxon>Caudoviricetes</taxon>
        <taxon>Siftrevirus</taxon>
        <taxon>Siftrevirus SF3</taxon>
    </lineage>
</organism>
<accession>A0A0M4RBD4</accession>
<dbReference type="GO" id="GO:0003677">
    <property type="term" value="F:DNA binding"/>
    <property type="evidence" value="ECO:0007669"/>
    <property type="project" value="InterPro"/>
</dbReference>
<dbReference type="InterPro" id="IPR013762">
    <property type="entry name" value="Integrase-like_cat_sf"/>
</dbReference>
<dbReference type="Proteomes" id="UP000202764">
    <property type="component" value="Segment"/>
</dbReference>
<reference evidence="4 5" key="1">
    <citation type="submission" date="2015-06" db="EMBL/GenBank/DDBJ databases">
        <title>Complete genomic sequence analysis of two virulent actinophages of Streptomyces flavovirens.</title>
        <authorList>
            <person name="Sharaf A."/>
            <person name="Marie E."/>
            <person name="ElBaz R."/>
            <person name="Elmaghraby I."/>
            <person name="Mercati F."/>
        </authorList>
    </citation>
    <scope>NUCLEOTIDE SEQUENCE [LARGE SCALE GENOMIC DNA]</scope>
</reference>
<evidence type="ECO:0000256" key="1">
    <source>
        <dbReference type="ARBA" id="ARBA00008857"/>
    </source>
</evidence>
<keyword evidence="2" id="KW-0233">DNA recombination</keyword>
<dbReference type="GO" id="GO:0015074">
    <property type="term" value="P:DNA integration"/>
    <property type="evidence" value="ECO:0007669"/>
    <property type="project" value="InterPro"/>
</dbReference>
<dbReference type="EMBL" id="KT221034">
    <property type="protein sequence ID" value="ALF00203.1"/>
    <property type="molecule type" value="Genomic_DNA"/>
</dbReference>
<feature type="region of interest" description="Disordered" evidence="3">
    <location>
        <begin position="57"/>
        <end position="83"/>
    </location>
</feature>